<reference evidence="2" key="1">
    <citation type="submission" date="2020-09" db="EMBL/GenBank/DDBJ databases">
        <title>Iningainema tapete sp. nov. (Scytonemataceae, Cyanobacteria) from greenhouses in central Florida (USA) produces two types of nodularin with biosynthetic potential for microcystin-LR and anabaenopeptins.</title>
        <authorList>
            <person name="Berthold D.E."/>
            <person name="Lefler F.W."/>
            <person name="Huang I.-S."/>
            <person name="Abdulla H."/>
            <person name="Zimba P.V."/>
            <person name="Laughinghouse H.D. IV."/>
        </authorList>
    </citation>
    <scope>NUCLEOTIDE SEQUENCE</scope>
    <source>
        <strain evidence="2">BLCCT55</strain>
    </source>
</reference>
<dbReference type="EMBL" id="JACXAE010000091">
    <property type="protein sequence ID" value="MBD2776241.1"/>
    <property type="molecule type" value="Genomic_DNA"/>
</dbReference>
<evidence type="ECO:0000313" key="2">
    <source>
        <dbReference type="EMBL" id="MBD2776241.1"/>
    </source>
</evidence>
<evidence type="ECO:0000313" key="3">
    <source>
        <dbReference type="Proteomes" id="UP000629098"/>
    </source>
</evidence>
<feature type="transmembrane region" description="Helical" evidence="1">
    <location>
        <begin position="32"/>
        <end position="51"/>
    </location>
</feature>
<dbReference type="Proteomes" id="UP000629098">
    <property type="component" value="Unassembled WGS sequence"/>
</dbReference>
<organism evidence="2 3">
    <name type="scientific">Iningainema tapete BLCC-T55</name>
    <dbReference type="NCBI Taxonomy" id="2748662"/>
    <lineage>
        <taxon>Bacteria</taxon>
        <taxon>Bacillati</taxon>
        <taxon>Cyanobacteriota</taxon>
        <taxon>Cyanophyceae</taxon>
        <taxon>Nostocales</taxon>
        <taxon>Scytonemataceae</taxon>
        <taxon>Iningainema tapete</taxon>
    </lineage>
</organism>
<keyword evidence="1" id="KW-0472">Membrane</keyword>
<dbReference type="AlphaFoldDB" id="A0A8J6XRP2"/>
<accession>A0A8J6XRP2</accession>
<proteinExistence type="predicted"/>
<evidence type="ECO:0000256" key="1">
    <source>
        <dbReference type="SAM" id="Phobius"/>
    </source>
</evidence>
<dbReference type="GO" id="GO:0008556">
    <property type="term" value="F:P-type potassium transmembrane transporter activity"/>
    <property type="evidence" value="ECO:0007669"/>
    <property type="project" value="InterPro"/>
</dbReference>
<dbReference type="RefSeq" id="WP_190835316.1">
    <property type="nucleotide sequence ID" value="NZ_CAWPPI010000091.1"/>
</dbReference>
<keyword evidence="3" id="KW-1185">Reference proteome</keyword>
<gene>
    <name evidence="2" type="ORF">ICL16_30330</name>
</gene>
<dbReference type="Pfam" id="PF09604">
    <property type="entry name" value="Potass_KdpF"/>
    <property type="match status" value="1"/>
</dbReference>
<dbReference type="GO" id="GO:0005886">
    <property type="term" value="C:plasma membrane"/>
    <property type="evidence" value="ECO:0007669"/>
    <property type="project" value="InterPro"/>
</dbReference>
<feature type="transmembrane region" description="Helical" evidence="1">
    <location>
        <begin position="63"/>
        <end position="85"/>
    </location>
</feature>
<name>A0A8J6XRP2_9CYAN</name>
<keyword evidence="1" id="KW-0812">Transmembrane</keyword>
<keyword evidence="1" id="KW-1133">Transmembrane helix</keyword>
<comment type="caution">
    <text evidence="2">The sequence shown here is derived from an EMBL/GenBank/DDBJ whole genome shotgun (WGS) entry which is preliminary data.</text>
</comment>
<dbReference type="InterPro" id="IPR011726">
    <property type="entry name" value="KdpF"/>
</dbReference>
<sequence>MKNKVDKLAKFLSTDLVEMILYVWGQWREQRLPLVVFLGLCLNLLIAPVVYAAADGTLERRSAWAIGVLGLVTLAVVVYLFMVVFQPERF</sequence>
<protein>
    <submittedName>
        <fullName evidence="2">Potassium-transporting ATPase subunit F</fullName>
    </submittedName>
</protein>